<sequence length="341" mass="39832">MSNKKISFKSMNNSDKVKLINNSLVLDGISLKELSKKIDIQKKDIIKFMNEEGFFFDSTDGYFKKDKEEYTSIDIKPSVETNKSSIPKTPEREDVQSIIDSINEKLNIKDIEATNTLLPEIKVVEKVSVTKEDVSEDNTKASQSMTLEIPRISRTARRKKNKKKTLFKRMISYLRNTFSKIFLMKKKENKHSSSKIKSNDKFNKEEINRESTNNNILQEVAIEKLPVTDEIETTYNDINSESKLPFEIKIPKNLKGRRKFPKVDYDLNKINFLNSNEYSLEDLKKDFRDLNLNSDFIKNINSDSLESNRDKSLEERVCNLEKKINELEEFFLEIFQAMSNK</sequence>
<gene>
    <name evidence="1" type="ORF">JFP838_07165</name>
</gene>
<dbReference type="PATRIC" id="fig|1502.177.peg.1466"/>
<evidence type="ECO:0000313" key="1">
    <source>
        <dbReference type="EMBL" id="AMN35535.1"/>
    </source>
</evidence>
<evidence type="ECO:0000313" key="2">
    <source>
        <dbReference type="Proteomes" id="UP000070260"/>
    </source>
</evidence>
<dbReference type="EMBL" id="CP010994">
    <property type="protein sequence ID" value="AMN35535.1"/>
    <property type="molecule type" value="Genomic_DNA"/>
</dbReference>
<proteinExistence type="predicted"/>
<protein>
    <submittedName>
        <fullName evidence="1">Uncharacterized protein</fullName>
    </submittedName>
</protein>
<dbReference type="RefSeq" id="WP_061427734.1">
    <property type="nucleotide sequence ID" value="NZ_CATNZO010000001.1"/>
</dbReference>
<name>A0A127EHT5_CLOPF</name>
<dbReference type="Proteomes" id="UP000070260">
    <property type="component" value="Chromosome"/>
</dbReference>
<accession>A0A127EHT5</accession>
<reference evidence="1 2" key="1">
    <citation type="journal article" date="2016" name="PLoS ONE">
        <title>Plasmid Characterization and Chromosome Analysis of Two netF+ Clostridium perfringens Isolates Associated with Foal and Canine Necrotizing Enteritis.</title>
        <authorList>
            <person name="Mehdizadeh Gohari I."/>
            <person name="Kropinski A.M."/>
            <person name="Weese S.J."/>
            <person name="Parreira V.R."/>
            <person name="Whitehead A.E."/>
            <person name="Boerlin P."/>
            <person name="Prescott J.F."/>
        </authorList>
    </citation>
    <scope>NUCLEOTIDE SEQUENCE [LARGE SCALE GENOMIC DNA]</scope>
    <source>
        <strain evidence="1 2">JP838</strain>
    </source>
</reference>
<organism evidence="1 2">
    <name type="scientific">Clostridium perfringens</name>
    <dbReference type="NCBI Taxonomy" id="1502"/>
    <lineage>
        <taxon>Bacteria</taxon>
        <taxon>Bacillati</taxon>
        <taxon>Bacillota</taxon>
        <taxon>Clostridia</taxon>
        <taxon>Eubacteriales</taxon>
        <taxon>Clostridiaceae</taxon>
        <taxon>Clostridium</taxon>
    </lineage>
</organism>
<dbReference type="AlphaFoldDB" id="A0A127EHT5"/>